<reference evidence="2 3" key="1">
    <citation type="journal article" date="2024" name="G3 (Bethesda)">
        <title>Genome assembly of Hibiscus sabdariffa L. provides insights into metabolisms of medicinal natural products.</title>
        <authorList>
            <person name="Kim T."/>
        </authorList>
    </citation>
    <scope>NUCLEOTIDE SEQUENCE [LARGE SCALE GENOMIC DNA]</scope>
    <source>
        <strain evidence="2">TK-2024</strain>
        <tissue evidence="2">Old leaves</tissue>
    </source>
</reference>
<dbReference type="EMBL" id="JBBPBN010000131">
    <property type="protein sequence ID" value="KAK8976468.1"/>
    <property type="molecule type" value="Genomic_DNA"/>
</dbReference>
<gene>
    <name evidence="2" type="ORF">V6N11_007811</name>
</gene>
<evidence type="ECO:0000313" key="2">
    <source>
        <dbReference type="EMBL" id="KAK8976468.1"/>
    </source>
</evidence>
<accession>A0ABR2NJV3</accession>
<organism evidence="2 3">
    <name type="scientific">Hibiscus sabdariffa</name>
    <name type="common">roselle</name>
    <dbReference type="NCBI Taxonomy" id="183260"/>
    <lineage>
        <taxon>Eukaryota</taxon>
        <taxon>Viridiplantae</taxon>
        <taxon>Streptophyta</taxon>
        <taxon>Embryophyta</taxon>
        <taxon>Tracheophyta</taxon>
        <taxon>Spermatophyta</taxon>
        <taxon>Magnoliopsida</taxon>
        <taxon>eudicotyledons</taxon>
        <taxon>Gunneridae</taxon>
        <taxon>Pentapetalae</taxon>
        <taxon>rosids</taxon>
        <taxon>malvids</taxon>
        <taxon>Malvales</taxon>
        <taxon>Malvaceae</taxon>
        <taxon>Malvoideae</taxon>
        <taxon>Hibiscus</taxon>
    </lineage>
</organism>
<evidence type="ECO:0000256" key="1">
    <source>
        <dbReference type="SAM" id="MobiDB-lite"/>
    </source>
</evidence>
<keyword evidence="3" id="KW-1185">Reference proteome</keyword>
<evidence type="ECO:0000313" key="3">
    <source>
        <dbReference type="Proteomes" id="UP001396334"/>
    </source>
</evidence>
<comment type="caution">
    <text evidence="2">The sequence shown here is derived from an EMBL/GenBank/DDBJ whole genome shotgun (WGS) entry which is preliminary data.</text>
</comment>
<protein>
    <submittedName>
        <fullName evidence="2">Uncharacterized protein</fullName>
    </submittedName>
</protein>
<dbReference type="Proteomes" id="UP001396334">
    <property type="component" value="Unassembled WGS sequence"/>
</dbReference>
<feature type="region of interest" description="Disordered" evidence="1">
    <location>
        <begin position="20"/>
        <end position="46"/>
    </location>
</feature>
<sequence length="124" mass="13144">MTVSLTEAMSACTRRRARYREMKSSPRTSQYWRKKPLGRSSMPGDFHGFMSRKAANTSSGVKSVGASLSRATCAGSRAETTVSHLEADGAKEVTGPTEVAEAGTEAVTAEALAGDKEATKGVRE</sequence>
<proteinExistence type="predicted"/>
<name>A0ABR2NJV3_9ROSI</name>